<dbReference type="InterPro" id="IPR006027">
    <property type="entry name" value="NusB_RsmB_TIM44"/>
</dbReference>
<dbReference type="GO" id="GO:0006353">
    <property type="term" value="P:DNA-templated transcription termination"/>
    <property type="evidence" value="ECO:0007669"/>
    <property type="project" value="InterPro"/>
</dbReference>
<name>A0A0G0BS58_9BACT</name>
<sequence length="116" mass="13015">MDPRHNARVKIVQELFSLGFAKQNKLDAKTTLIVKNQQTIEEAIKKHAPKFPIDKIAKVDLAILSLAVYELIIEKKEPPKVIINEAVDLAREMGSNKAYAFVNAVLGKIYNESIKS</sequence>
<reference evidence="7 8" key="1">
    <citation type="journal article" date="2015" name="Nature">
        <title>rRNA introns, odd ribosomes, and small enigmatic genomes across a large radiation of phyla.</title>
        <authorList>
            <person name="Brown C.T."/>
            <person name="Hug L.A."/>
            <person name="Thomas B.C."/>
            <person name="Sharon I."/>
            <person name="Castelle C.J."/>
            <person name="Singh A."/>
            <person name="Wilkins M.J."/>
            <person name="Williams K.H."/>
            <person name="Banfield J.F."/>
        </authorList>
    </citation>
    <scope>NUCLEOTIDE SEQUENCE [LARGE SCALE GENOMIC DNA]</scope>
</reference>
<dbReference type="PANTHER" id="PTHR11078">
    <property type="entry name" value="N UTILIZATION SUBSTANCE PROTEIN B-RELATED"/>
    <property type="match status" value="1"/>
</dbReference>
<evidence type="ECO:0000313" key="8">
    <source>
        <dbReference type="Proteomes" id="UP000034457"/>
    </source>
</evidence>
<dbReference type="GO" id="GO:0005829">
    <property type="term" value="C:cytosol"/>
    <property type="evidence" value="ECO:0007669"/>
    <property type="project" value="TreeGrafter"/>
</dbReference>
<proteinExistence type="inferred from homology"/>
<keyword evidence="4" id="KW-0805">Transcription regulation</keyword>
<feature type="domain" description="NusB/RsmB/TIM44" evidence="6">
    <location>
        <begin position="32"/>
        <end position="110"/>
    </location>
</feature>
<protein>
    <submittedName>
        <fullName evidence="7">N utilization substance protein B-like protein</fullName>
    </submittedName>
</protein>
<dbReference type="STRING" id="1618478.UR68_C0017G0005"/>
<keyword evidence="2" id="KW-0889">Transcription antitermination</keyword>
<evidence type="ECO:0000256" key="5">
    <source>
        <dbReference type="ARBA" id="ARBA00023163"/>
    </source>
</evidence>
<organism evidence="7 8">
    <name type="scientific">Candidatus Roizmanbacteria bacterium GW2011_GWA2_35_19</name>
    <dbReference type="NCBI Taxonomy" id="1618478"/>
    <lineage>
        <taxon>Bacteria</taxon>
        <taxon>Candidatus Roizmaniibacteriota</taxon>
    </lineage>
</organism>
<comment type="similarity">
    <text evidence="1">Belongs to the NusB family.</text>
</comment>
<dbReference type="GO" id="GO:0031564">
    <property type="term" value="P:transcription antitermination"/>
    <property type="evidence" value="ECO:0007669"/>
    <property type="project" value="UniProtKB-KW"/>
</dbReference>
<accession>A0A0G0BS58</accession>
<dbReference type="Proteomes" id="UP000034457">
    <property type="component" value="Unassembled WGS sequence"/>
</dbReference>
<evidence type="ECO:0000256" key="1">
    <source>
        <dbReference type="ARBA" id="ARBA00005952"/>
    </source>
</evidence>
<evidence type="ECO:0000256" key="4">
    <source>
        <dbReference type="ARBA" id="ARBA00023015"/>
    </source>
</evidence>
<evidence type="ECO:0000256" key="3">
    <source>
        <dbReference type="ARBA" id="ARBA00022884"/>
    </source>
</evidence>
<dbReference type="GO" id="GO:0003723">
    <property type="term" value="F:RNA binding"/>
    <property type="evidence" value="ECO:0007669"/>
    <property type="project" value="UniProtKB-KW"/>
</dbReference>
<dbReference type="Pfam" id="PF01029">
    <property type="entry name" value="NusB"/>
    <property type="match status" value="1"/>
</dbReference>
<evidence type="ECO:0000313" key="7">
    <source>
        <dbReference type="EMBL" id="KKP72329.1"/>
    </source>
</evidence>
<gene>
    <name evidence="7" type="ORF">UR68_C0017G0005</name>
</gene>
<dbReference type="PANTHER" id="PTHR11078:SF3">
    <property type="entry name" value="ANTITERMINATION NUSB DOMAIN-CONTAINING PROTEIN"/>
    <property type="match status" value="1"/>
</dbReference>
<keyword evidence="3" id="KW-0694">RNA-binding</keyword>
<dbReference type="Gene3D" id="1.10.940.10">
    <property type="entry name" value="NusB-like"/>
    <property type="match status" value="1"/>
</dbReference>
<keyword evidence="5" id="KW-0804">Transcription</keyword>
<comment type="caution">
    <text evidence="7">The sequence shown here is derived from an EMBL/GenBank/DDBJ whole genome shotgun (WGS) entry which is preliminary data.</text>
</comment>
<dbReference type="AlphaFoldDB" id="A0A0G0BS58"/>
<evidence type="ECO:0000259" key="6">
    <source>
        <dbReference type="Pfam" id="PF01029"/>
    </source>
</evidence>
<dbReference type="SUPFAM" id="SSF48013">
    <property type="entry name" value="NusB-like"/>
    <property type="match status" value="1"/>
</dbReference>
<evidence type="ECO:0000256" key="2">
    <source>
        <dbReference type="ARBA" id="ARBA00022814"/>
    </source>
</evidence>
<dbReference type="InterPro" id="IPR011605">
    <property type="entry name" value="NusB_fam"/>
</dbReference>
<dbReference type="EMBL" id="LBQC01000017">
    <property type="protein sequence ID" value="KKP72329.1"/>
    <property type="molecule type" value="Genomic_DNA"/>
</dbReference>
<dbReference type="InterPro" id="IPR035926">
    <property type="entry name" value="NusB-like_sf"/>
</dbReference>